<dbReference type="AlphaFoldDB" id="A0A0G0B8H6"/>
<keyword evidence="1" id="KW-1133">Transmembrane helix</keyword>
<accession>A0A0G0B8H6</accession>
<organism evidence="2 3">
    <name type="scientific">Candidatus Roizmanbacteria bacterium GW2011_GWC2_35_12</name>
    <dbReference type="NCBI Taxonomy" id="1618485"/>
    <lineage>
        <taxon>Bacteria</taxon>
        <taxon>Candidatus Roizmaniibacteriota</taxon>
    </lineage>
</organism>
<keyword evidence="1" id="KW-0812">Transmembrane</keyword>
<reference evidence="2 3" key="1">
    <citation type="journal article" date="2015" name="Nature">
        <title>rRNA introns, odd ribosomes, and small enigmatic genomes across a large radiation of phyla.</title>
        <authorList>
            <person name="Brown C.T."/>
            <person name="Hug L.A."/>
            <person name="Thomas B.C."/>
            <person name="Sharon I."/>
            <person name="Castelle C.J."/>
            <person name="Singh A."/>
            <person name="Wilkins M.J."/>
            <person name="Williams K.H."/>
            <person name="Banfield J.F."/>
        </authorList>
    </citation>
    <scope>NUCLEOTIDE SEQUENCE [LARGE SCALE GENOMIC DNA]</scope>
</reference>
<keyword evidence="1" id="KW-0472">Membrane</keyword>
<name>A0A0G0B8H6_9BACT</name>
<evidence type="ECO:0008006" key="4">
    <source>
        <dbReference type="Google" id="ProtNLM"/>
    </source>
</evidence>
<feature type="transmembrane region" description="Helical" evidence="1">
    <location>
        <begin position="54"/>
        <end position="72"/>
    </location>
</feature>
<proteinExistence type="predicted"/>
<dbReference type="EMBL" id="LBPX01000047">
    <property type="protein sequence ID" value="KKP65664.1"/>
    <property type="molecule type" value="Genomic_DNA"/>
</dbReference>
<evidence type="ECO:0000313" key="2">
    <source>
        <dbReference type="EMBL" id="KKP65664.1"/>
    </source>
</evidence>
<gene>
    <name evidence="2" type="ORF">UR63_C0047G0002</name>
</gene>
<sequence>MNKILKLIFIAIFLFSTYHLIRDLLTNFGIHNYIVDFAHRSHLWCEQFDPWVCQWITVPSEIFIIIASLIVLKRSKVGILGIFILIQVPF</sequence>
<comment type="caution">
    <text evidence="2">The sequence shown here is derived from an EMBL/GenBank/DDBJ whole genome shotgun (WGS) entry which is preliminary data.</text>
</comment>
<dbReference type="Proteomes" id="UP000034127">
    <property type="component" value="Unassembled WGS sequence"/>
</dbReference>
<feature type="transmembrane region" description="Helical" evidence="1">
    <location>
        <begin position="7"/>
        <end position="34"/>
    </location>
</feature>
<evidence type="ECO:0000313" key="3">
    <source>
        <dbReference type="Proteomes" id="UP000034127"/>
    </source>
</evidence>
<protein>
    <recommendedName>
        <fullName evidence="4">DoxX family protein</fullName>
    </recommendedName>
</protein>
<evidence type="ECO:0000256" key="1">
    <source>
        <dbReference type="SAM" id="Phobius"/>
    </source>
</evidence>